<dbReference type="PROSITE" id="PS50987">
    <property type="entry name" value="HTH_ARSR_2"/>
    <property type="match status" value="1"/>
</dbReference>
<sequence>MGVTAGAISQHLGVLRGAGLVSTSRDGRTALHLRTDRAEALLA</sequence>
<dbReference type="InterPro" id="IPR036390">
    <property type="entry name" value="WH_DNA-bd_sf"/>
</dbReference>
<reference evidence="3" key="1">
    <citation type="journal article" date="2019" name="Int. J. Syst. Evol. Microbiol.">
        <title>The Global Catalogue of Microorganisms (GCM) 10K type strain sequencing project: providing services to taxonomists for standard genome sequencing and annotation.</title>
        <authorList>
            <consortium name="The Broad Institute Genomics Platform"/>
            <consortium name="The Broad Institute Genome Sequencing Center for Infectious Disease"/>
            <person name="Wu L."/>
            <person name="Ma J."/>
        </authorList>
    </citation>
    <scope>NUCLEOTIDE SEQUENCE [LARGE SCALE GENOMIC DNA]</scope>
    <source>
        <strain evidence="3">CGMCC 4.7289</strain>
    </source>
</reference>
<organism evidence="2 3">
    <name type="scientific">Hamadaea flava</name>
    <dbReference type="NCBI Taxonomy" id="1742688"/>
    <lineage>
        <taxon>Bacteria</taxon>
        <taxon>Bacillati</taxon>
        <taxon>Actinomycetota</taxon>
        <taxon>Actinomycetes</taxon>
        <taxon>Micromonosporales</taxon>
        <taxon>Micromonosporaceae</taxon>
        <taxon>Hamadaea</taxon>
    </lineage>
</organism>
<comment type="caution">
    <text evidence="2">The sequence shown here is derived from an EMBL/GenBank/DDBJ whole genome shotgun (WGS) entry which is preliminary data.</text>
</comment>
<protein>
    <submittedName>
        <fullName evidence="2">ArsR family transcriptional regulator</fullName>
    </submittedName>
</protein>
<dbReference type="Proteomes" id="UP001595816">
    <property type="component" value="Unassembled WGS sequence"/>
</dbReference>
<dbReference type="InterPro" id="IPR036388">
    <property type="entry name" value="WH-like_DNA-bd_sf"/>
</dbReference>
<accession>A0ABV8LUG5</accession>
<feature type="domain" description="HTH arsR-type" evidence="1">
    <location>
        <begin position="1"/>
        <end position="43"/>
    </location>
</feature>
<evidence type="ECO:0000259" key="1">
    <source>
        <dbReference type="PROSITE" id="PS50987"/>
    </source>
</evidence>
<gene>
    <name evidence="2" type="ORF">ACFOZ4_29075</name>
</gene>
<dbReference type="SUPFAM" id="SSF46785">
    <property type="entry name" value="Winged helix' DNA-binding domain"/>
    <property type="match status" value="1"/>
</dbReference>
<dbReference type="Gene3D" id="1.10.10.10">
    <property type="entry name" value="Winged helix-like DNA-binding domain superfamily/Winged helix DNA-binding domain"/>
    <property type="match status" value="1"/>
</dbReference>
<name>A0ABV8LUG5_9ACTN</name>
<dbReference type="InterPro" id="IPR001845">
    <property type="entry name" value="HTH_ArsR_DNA-bd_dom"/>
</dbReference>
<dbReference type="RefSeq" id="WP_275979529.1">
    <property type="nucleotide sequence ID" value="NZ_JBHSAY010000015.1"/>
</dbReference>
<proteinExistence type="predicted"/>
<dbReference type="Pfam" id="PF01022">
    <property type="entry name" value="HTH_5"/>
    <property type="match status" value="1"/>
</dbReference>
<keyword evidence="3" id="KW-1185">Reference proteome</keyword>
<evidence type="ECO:0000313" key="3">
    <source>
        <dbReference type="Proteomes" id="UP001595816"/>
    </source>
</evidence>
<dbReference type="EMBL" id="JBHSAY010000015">
    <property type="protein sequence ID" value="MFC4134681.1"/>
    <property type="molecule type" value="Genomic_DNA"/>
</dbReference>
<evidence type="ECO:0000313" key="2">
    <source>
        <dbReference type="EMBL" id="MFC4134681.1"/>
    </source>
</evidence>